<dbReference type="RefSeq" id="WP_270885179.1">
    <property type="nucleotide sequence ID" value="NZ_JAQFVF010000088.1"/>
</dbReference>
<gene>
    <name evidence="3" type="ORF">ACFPOG_20455</name>
</gene>
<accession>A0ABW0KB70</accession>
<feature type="region of interest" description="Disordered" evidence="1">
    <location>
        <begin position="19"/>
        <end position="93"/>
    </location>
</feature>
<feature type="compositionally biased region" description="Low complexity" evidence="1">
    <location>
        <begin position="25"/>
        <end position="47"/>
    </location>
</feature>
<feature type="signal peptide" evidence="2">
    <location>
        <begin position="1"/>
        <end position="21"/>
    </location>
</feature>
<comment type="caution">
    <text evidence="3">The sequence shown here is derived from an EMBL/GenBank/DDBJ whole genome shotgun (WGS) entry which is preliminary data.</text>
</comment>
<dbReference type="Proteomes" id="UP001596044">
    <property type="component" value="Unassembled WGS sequence"/>
</dbReference>
<keyword evidence="4" id="KW-1185">Reference proteome</keyword>
<evidence type="ECO:0000256" key="2">
    <source>
        <dbReference type="SAM" id="SignalP"/>
    </source>
</evidence>
<keyword evidence="2" id="KW-0732">Signal</keyword>
<organism evidence="3 4">
    <name type="scientific">Paenibacillus aestuarii</name>
    <dbReference type="NCBI Taxonomy" id="516965"/>
    <lineage>
        <taxon>Bacteria</taxon>
        <taxon>Bacillati</taxon>
        <taxon>Bacillota</taxon>
        <taxon>Bacilli</taxon>
        <taxon>Bacillales</taxon>
        <taxon>Paenibacillaceae</taxon>
        <taxon>Paenibacillus</taxon>
    </lineage>
</organism>
<name>A0ABW0KB70_9BACL</name>
<reference evidence="4" key="1">
    <citation type="journal article" date="2019" name="Int. J. Syst. Evol. Microbiol.">
        <title>The Global Catalogue of Microorganisms (GCM) 10K type strain sequencing project: providing services to taxonomists for standard genome sequencing and annotation.</title>
        <authorList>
            <consortium name="The Broad Institute Genomics Platform"/>
            <consortium name="The Broad Institute Genome Sequencing Center for Infectious Disease"/>
            <person name="Wu L."/>
            <person name="Ma J."/>
        </authorList>
    </citation>
    <scope>NUCLEOTIDE SEQUENCE [LARGE SCALE GENOMIC DNA]</scope>
    <source>
        <strain evidence="4">KACC 11904</strain>
    </source>
</reference>
<evidence type="ECO:0000313" key="3">
    <source>
        <dbReference type="EMBL" id="MFC5450629.1"/>
    </source>
</evidence>
<protein>
    <recommendedName>
        <fullName evidence="5">PepSY domain-containing protein</fullName>
    </recommendedName>
</protein>
<proteinExistence type="predicted"/>
<sequence length="147" mass="14885">MKVWISIALVLAMTATGCAKKEGTSPAASPAPTASVQPSPGATATAGTTGGGTAGGTATASPGTGGGTTATANPEPPPNITKAQEEKLPATSTYDDLVKLTGSKGKLVNDSNGKKTYEYAISDQPGYYVDFVYFSDGKMSEKKVFKK</sequence>
<feature type="chain" id="PRO_5045063106" description="PepSY domain-containing protein" evidence="2">
    <location>
        <begin position="22"/>
        <end position="147"/>
    </location>
</feature>
<evidence type="ECO:0000313" key="4">
    <source>
        <dbReference type="Proteomes" id="UP001596044"/>
    </source>
</evidence>
<evidence type="ECO:0008006" key="5">
    <source>
        <dbReference type="Google" id="ProtNLM"/>
    </source>
</evidence>
<dbReference type="PROSITE" id="PS51257">
    <property type="entry name" value="PROKAR_LIPOPROTEIN"/>
    <property type="match status" value="1"/>
</dbReference>
<dbReference type="EMBL" id="JBHSMJ010000026">
    <property type="protein sequence ID" value="MFC5450629.1"/>
    <property type="molecule type" value="Genomic_DNA"/>
</dbReference>
<evidence type="ECO:0000256" key="1">
    <source>
        <dbReference type="SAM" id="MobiDB-lite"/>
    </source>
</evidence>